<reference evidence="2 3" key="1">
    <citation type="journal article" date="2019" name="Nat. Plants">
        <title>Stout camphor tree genome fills gaps in understanding of flowering plant genome evolution.</title>
        <authorList>
            <person name="Chaw S.M."/>
            <person name="Liu Y.C."/>
            <person name="Wu Y.W."/>
            <person name="Wang H.Y."/>
            <person name="Lin C.I."/>
            <person name="Wu C.S."/>
            <person name="Ke H.M."/>
            <person name="Chang L.Y."/>
            <person name="Hsu C.Y."/>
            <person name="Yang H.T."/>
            <person name="Sudianto E."/>
            <person name="Hsu M.H."/>
            <person name="Wu K.P."/>
            <person name="Wang L.N."/>
            <person name="Leebens-Mack J.H."/>
            <person name="Tsai I.J."/>
        </authorList>
    </citation>
    <scope>NUCLEOTIDE SEQUENCE [LARGE SCALE GENOMIC DNA]</scope>
    <source>
        <strain evidence="3">cv. Chaw 1501</strain>
        <tissue evidence="2">Young leaves</tissue>
    </source>
</reference>
<organism evidence="2 3">
    <name type="scientific">Cinnamomum micranthum f. kanehirae</name>
    <dbReference type="NCBI Taxonomy" id="337451"/>
    <lineage>
        <taxon>Eukaryota</taxon>
        <taxon>Viridiplantae</taxon>
        <taxon>Streptophyta</taxon>
        <taxon>Embryophyta</taxon>
        <taxon>Tracheophyta</taxon>
        <taxon>Spermatophyta</taxon>
        <taxon>Magnoliopsida</taxon>
        <taxon>Magnoliidae</taxon>
        <taxon>Laurales</taxon>
        <taxon>Lauraceae</taxon>
        <taxon>Cinnamomum</taxon>
    </lineage>
</organism>
<keyword evidence="1" id="KW-1133">Transmembrane helix</keyword>
<keyword evidence="3" id="KW-1185">Reference proteome</keyword>
<dbReference type="AlphaFoldDB" id="A0A3S3N4D3"/>
<feature type="transmembrane region" description="Helical" evidence="1">
    <location>
        <begin position="277"/>
        <end position="300"/>
    </location>
</feature>
<sequence>MMEACHAPSSVDASEFPVQKIIRHSTPQPKLSSWLDLRVFYVRFSNCKVDQSTPEYLTFNHIPLRPNTLPEVNGRKGRIYSEAVSLVLRRDKVDKKSEEATFVSTECVRVRGSVKFEVYHRDHLLISGSLELRSGSGRFTEDSRSHSKRWSMSCQSTVTAYTCFSRGKQYTGLEWPMPAVDVCVAGSFLDTPIILGKTLQLSFWRKPNRKGMLDSIPEYETTESKSSKESELALQLSKFKDYKEETNHEDYNNLYSRAEFIESDDDELSWFNTGVKVGVGIGIGICLGIGIGAGLLVRTYQATTRSFKRRLA</sequence>
<keyword evidence="1" id="KW-0812">Transmembrane</keyword>
<comment type="caution">
    <text evidence="2">The sequence shown here is derived from an EMBL/GenBank/DDBJ whole genome shotgun (WGS) entry which is preliminary data.</text>
</comment>
<protein>
    <submittedName>
        <fullName evidence="2">Erythronate-4-phosphate dehydrogenase family protein isoform 1</fullName>
    </submittedName>
</protein>
<evidence type="ECO:0000313" key="2">
    <source>
        <dbReference type="EMBL" id="RWR95719.1"/>
    </source>
</evidence>
<evidence type="ECO:0000313" key="3">
    <source>
        <dbReference type="Proteomes" id="UP000283530"/>
    </source>
</evidence>
<dbReference type="Proteomes" id="UP000283530">
    <property type="component" value="Unassembled WGS sequence"/>
</dbReference>
<dbReference type="PANTHER" id="PTHR37244:SF1">
    <property type="entry name" value="NADP-SPECIFIC GLUTAMATE DEHYDROGENASE"/>
    <property type="match status" value="1"/>
</dbReference>
<proteinExistence type="predicted"/>
<dbReference type="OrthoDB" id="2016101at2759"/>
<dbReference type="PANTHER" id="PTHR37244">
    <property type="entry name" value="NADP-SPECIFIC GLUTAMATE DEHYDROGENASE"/>
    <property type="match status" value="1"/>
</dbReference>
<gene>
    <name evidence="2" type="ORF">CKAN_02507300</name>
</gene>
<accession>A0A3S3N4D3</accession>
<dbReference type="EMBL" id="QPKB01000011">
    <property type="protein sequence ID" value="RWR95719.1"/>
    <property type="molecule type" value="Genomic_DNA"/>
</dbReference>
<evidence type="ECO:0000256" key="1">
    <source>
        <dbReference type="SAM" id="Phobius"/>
    </source>
</evidence>
<keyword evidence="1" id="KW-0472">Membrane</keyword>
<name>A0A3S3N4D3_9MAGN</name>